<organism evidence="3">
    <name type="scientific">uncultured marine group II/III euryarchaeote KM3_178_D06</name>
    <dbReference type="NCBI Taxonomy" id="1457940"/>
    <lineage>
        <taxon>Archaea</taxon>
        <taxon>Methanobacteriati</taxon>
        <taxon>Methanobacteriota</taxon>
        <taxon>environmental samples</taxon>
    </lineage>
</organism>
<feature type="region of interest" description="Disordered" evidence="1">
    <location>
        <begin position="394"/>
        <end position="483"/>
    </location>
</feature>
<proteinExistence type="predicted"/>
<dbReference type="AlphaFoldDB" id="A0A075GRY8"/>
<keyword evidence="2" id="KW-1133">Transmembrane helix</keyword>
<evidence type="ECO:0000313" key="3">
    <source>
        <dbReference type="EMBL" id="AIF04987.1"/>
    </source>
</evidence>
<accession>A0A075GRY8</accession>
<feature type="compositionally biased region" description="Gly residues" evidence="1">
    <location>
        <begin position="406"/>
        <end position="421"/>
    </location>
</feature>
<dbReference type="PROSITE" id="PS51257">
    <property type="entry name" value="PROKAR_LIPOPROTEIN"/>
    <property type="match status" value="1"/>
</dbReference>
<name>A0A075GRY8_9EURY</name>
<evidence type="ECO:0000256" key="2">
    <source>
        <dbReference type="SAM" id="Phobius"/>
    </source>
</evidence>
<keyword evidence="2" id="KW-0812">Transmembrane</keyword>
<sequence>MATVSRRILALLLVSALTLAGCVSPDLAEWGEDGIEVSVDNSAMTATLSTHLGEDQIVDNVVNLTGCDSEGYISLLYNSSTEYQSKQVSIEGWLTRTKHFPNGVDGVGNAEKMSASAVIIQLNSYDDAESPDMGRLDGVKWVYPTSGVKAKPPLEGSSSSFPHSGWAVVGLVPANEEILKGFGGLDPHQKISLKGWFMSDTNYPFNPEVTGNCRIYAGGSGDGGFSGSMLVTQITLEKHGVISESDPYDAFAVSPIGSAAYFLLILVSFGGALLLFLLSSGLIRRGAKLSAKELLTEAQLLAARGVKKDLSQVLKDIEKETGEGLDVKAKKAEVIKAEKLSSKPEVELDDFDIDSVLRENRRPDARSIRGVESGGVVTTDESISMDETIADREAEMEEDAEWVRSGGRGGRGGGRGGGSGTGEDTLEPDEQTGSMAMEKGEAAKPKIRKTRSVKKKSEPEPEPEPVNRGPDITDDEDFSDFSL</sequence>
<feature type="compositionally biased region" description="Basic residues" evidence="1">
    <location>
        <begin position="445"/>
        <end position="454"/>
    </location>
</feature>
<reference evidence="3" key="1">
    <citation type="journal article" date="2014" name="Genome Biol. Evol.">
        <title>Pangenome evidence for extensive interdomain horizontal transfer affecting lineage core and shell genes in uncultured planktonic thaumarchaeota and euryarchaeota.</title>
        <authorList>
            <person name="Deschamps P."/>
            <person name="Zivanovic Y."/>
            <person name="Moreira D."/>
            <person name="Rodriguez-Valera F."/>
            <person name="Lopez-Garcia P."/>
        </authorList>
    </citation>
    <scope>NUCLEOTIDE SEQUENCE</scope>
</reference>
<protein>
    <submittedName>
        <fullName evidence="3">Uncharacterized protein</fullName>
    </submittedName>
</protein>
<keyword evidence="2" id="KW-0472">Membrane</keyword>
<feature type="compositionally biased region" description="Acidic residues" evidence="1">
    <location>
        <begin position="472"/>
        <end position="483"/>
    </location>
</feature>
<evidence type="ECO:0000256" key="1">
    <source>
        <dbReference type="SAM" id="MobiDB-lite"/>
    </source>
</evidence>
<feature type="transmembrane region" description="Helical" evidence="2">
    <location>
        <begin position="259"/>
        <end position="283"/>
    </location>
</feature>
<dbReference type="EMBL" id="KF900725">
    <property type="protein sequence ID" value="AIF04987.1"/>
    <property type="molecule type" value="Genomic_DNA"/>
</dbReference>